<gene>
    <name evidence="1" type="ORF">RUMLAC_02214</name>
</gene>
<dbReference type="RefSeq" id="WP_005612455.1">
    <property type="nucleotide sequence ID" value="NZ_CP102292.1"/>
</dbReference>
<evidence type="ECO:0000313" key="1">
    <source>
        <dbReference type="EMBL" id="EDY32051.1"/>
    </source>
</evidence>
<dbReference type="GeneID" id="77334055"/>
<comment type="caution">
    <text evidence="1">The sequence shown here is derived from an EMBL/GenBank/DDBJ whole genome shotgun (WGS) entry which is preliminary data.</text>
</comment>
<dbReference type="HOGENOM" id="CLU_075556_0_0_9"/>
<proteinExistence type="predicted"/>
<dbReference type="eggNOG" id="ENOG5032C4E">
    <property type="taxonomic scope" value="Bacteria"/>
</dbReference>
<reference evidence="1 2" key="1">
    <citation type="submission" date="2008-08" db="EMBL/GenBank/DDBJ databases">
        <title>Draft genome sequence of Ruminococcus lactaris ATCC 29176.</title>
        <authorList>
            <person name="Sudarsanam P."/>
            <person name="Ley R."/>
            <person name="Guruge J."/>
            <person name="Turnbaugh P.J."/>
            <person name="Mahowald M."/>
            <person name="Liep D."/>
            <person name="Gordon J."/>
        </authorList>
    </citation>
    <scope>NUCLEOTIDE SEQUENCE [LARGE SCALE GENOMIC DNA]</scope>
    <source>
        <strain evidence="1 2">ATCC 29176</strain>
    </source>
</reference>
<sequence>MEGMLFYPTLTPEMSEASGINVDKYRFTYSYQDKIFGLQQKGTATIKLSDPLDIWKIETEGLIFEKTVRVAYPNLLKGKTGIACRDADLGICIIWVNKKLTQTGYILPTSDVITSQGRVCKFYHTFKPGYISGDMELSIIFYIKKKAGIVQEDEADLINEDGVSVGEIEHIVLDFNSLYMEFPIEEYKSENEPLWWVEFSQWEDPKTVDMFSKDSLCLYLNPYYDGCPAPSTNENGDSIKNFDMMVDILAQTYLLIFQRLSDEDLKATKQNIGLANNSICSILHQFIEDCYEELHWESSEKLLKSLQKNIRMKLREERE</sequence>
<name>B5CRW3_9FIRM</name>
<dbReference type="Proteomes" id="UP000003254">
    <property type="component" value="Unassembled WGS sequence"/>
</dbReference>
<protein>
    <submittedName>
        <fullName evidence="1">Uncharacterized protein</fullName>
    </submittedName>
</protein>
<reference evidence="1 2" key="2">
    <citation type="submission" date="2008-08" db="EMBL/GenBank/DDBJ databases">
        <authorList>
            <person name="Fulton L."/>
            <person name="Clifton S."/>
            <person name="Fulton B."/>
            <person name="Xu J."/>
            <person name="Minx P."/>
            <person name="Pepin K.H."/>
            <person name="Johnson M."/>
            <person name="Bhonagiri V."/>
            <person name="Nash W.E."/>
            <person name="Mardis E.R."/>
            <person name="Wilson R.K."/>
        </authorList>
    </citation>
    <scope>NUCLEOTIDE SEQUENCE [LARGE SCALE GENOMIC DNA]</scope>
    <source>
        <strain evidence="1 2">ATCC 29176</strain>
    </source>
</reference>
<evidence type="ECO:0000313" key="2">
    <source>
        <dbReference type="Proteomes" id="UP000003254"/>
    </source>
</evidence>
<keyword evidence="2" id="KW-1185">Reference proteome</keyword>
<dbReference type="AlphaFoldDB" id="B5CRW3"/>
<accession>B5CRW3</accession>
<organism evidence="1 2">
    <name type="scientific">[Ruminococcus] lactaris ATCC 29176</name>
    <dbReference type="NCBI Taxonomy" id="471875"/>
    <lineage>
        <taxon>Bacteria</taxon>
        <taxon>Bacillati</taxon>
        <taxon>Bacillota</taxon>
        <taxon>Clostridia</taxon>
        <taxon>Lachnospirales</taxon>
        <taxon>Lachnospiraceae</taxon>
        <taxon>Mediterraneibacter</taxon>
    </lineage>
</organism>
<dbReference type="EMBL" id="ABOU02000048">
    <property type="protein sequence ID" value="EDY32051.1"/>
    <property type="molecule type" value="Genomic_DNA"/>
</dbReference>